<keyword evidence="3" id="KW-1185">Reference proteome</keyword>
<keyword evidence="1" id="KW-0812">Transmembrane</keyword>
<dbReference type="EMBL" id="JAVDQF010000001">
    <property type="protein sequence ID" value="MDR6268569.1"/>
    <property type="molecule type" value="Genomic_DNA"/>
</dbReference>
<evidence type="ECO:0000256" key="1">
    <source>
        <dbReference type="SAM" id="Phobius"/>
    </source>
</evidence>
<organism evidence="2 3">
    <name type="scientific">Arthrobacter russicus</name>
    <dbReference type="NCBI Taxonomy" id="172040"/>
    <lineage>
        <taxon>Bacteria</taxon>
        <taxon>Bacillati</taxon>
        <taxon>Actinomycetota</taxon>
        <taxon>Actinomycetes</taxon>
        <taxon>Micrococcales</taxon>
        <taxon>Micrococcaceae</taxon>
        <taxon>Arthrobacter</taxon>
    </lineage>
</organism>
<feature type="transmembrane region" description="Helical" evidence="1">
    <location>
        <begin position="301"/>
        <end position="318"/>
    </location>
</feature>
<feature type="transmembrane region" description="Helical" evidence="1">
    <location>
        <begin position="276"/>
        <end position="294"/>
    </location>
</feature>
<evidence type="ECO:0008006" key="4">
    <source>
        <dbReference type="Google" id="ProtNLM"/>
    </source>
</evidence>
<feature type="transmembrane region" description="Helical" evidence="1">
    <location>
        <begin position="429"/>
        <end position="448"/>
    </location>
</feature>
<sequence>MQWTQLLPLVPALIGVYLIPGLMILWSAGVRGANLVALSAPISMTLVSGSAILLQLLSIKFTPLSTLAMAVLVSALTLVLRMFWNLKFMPVAPGPEAPSRLRSLMVQSDIISQPSKPITAPAVRRRNLALCLGLLLVAGIIAYNYLSAIGSLTNISQTFDDIYHLNAVKLIADTGNGSSLTLGNLTPASQGFYPAGFHDSAALVSVISGQPVNIAINAVNIFTAAVVWPLSCMFLISRIWGFSTQFLALGLVLAGSFSAFPYLSIGWGVLYPNHTAIALLPAALGLAIEACRVGHARPKRALGPLIVLIAVAPGLVMAHPSVAMALLAFMGPIILYRIVKSVQADLPDNRGKMVQWSSLGILYLLVAVVSWIYIRPDLGGAPWSANQTPSRALGEIFLSSPMGAPTPWIIAILLITGIAVAARKFRENWWLFGIFAVASILFVFSSGWGSGRLRSFIVGVWYNDSFRLAALLPTVTLPFVVLGGSFIFNYLRKKTERLSASLSRVNSKIPRSLSTANVNWGFAIFLVVVTLGSQIGTLGPIKSSIKSYFEVKQDSALLTSDALSLFEKIPDIVPVSDTIVANPLEGASLVYALANRKTVAPHVFGERSAEEKILLEHWQDATFNTQVCPVIKEKRAYWALDFEGPKITDIPDTNAGIDNLKDNPRLGIVKVAEVGKARLFRITACG</sequence>
<feature type="transmembrane region" description="Helical" evidence="1">
    <location>
        <begin position="128"/>
        <end position="146"/>
    </location>
</feature>
<feature type="transmembrane region" description="Helical" evidence="1">
    <location>
        <begin position="354"/>
        <end position="374"/>
    </location>
</feature>
<dbReference type="Pfam" id="PF20176">
    <property type="entry name" value="DUF6541"/>
    <property type="match status" value="1"/>
</dbReference>
<feature type="transmembrane region" description="Helical" evidence="1">
    <location>
        <begin position="512"/>
        <end position="532"/>
    </location>
</feature>
<gene>
    <name evidence="2" type="ORF">JOE69_000807</name>
</gene>
<evidence type="ECO:0000313" key="2">
    <source>
        <dbReference type="EMBL" id="MDR6268569.1"/>
    </source>
</evidence>
<feature type="transmembrane region" description="Helical" evidence="1">
    <location>
        <begin position="6"/>
        <end position="28"/>
    </location>
</feature>
<name>A0ABU1J813_9MICC</name>
<evidence type="ECO:0000313" key="3">
    <source>
        <dbReference type="Proteomes" id="UP001185069"/>
    </source>
</evidence>
<dbReference type="RefSeq" id="WP_309796297.1">
    <property type="nucleotide sequence ID" value="NZ_BAAAHY010000006.1"/>
</dbReference>
<protein>
    <recommendedName>
        <fullName evidence="4">4-amino-4-deoxy-L-arabinose transferase</fullName>
    </recommendedName>
</protein>
<proteinExistence type="predicted"/>
<feature type="transmembrane region" description="Helical" evidence="1">
    <location>
        <begin position="324"/>
        <end position="342"/>
    </location>
</feature>
<feature type="transmembrane region" description="Helical" evidence="1">
    <location>
        <begin position="405"/>
        <end position="422"/>
    </location>
</feature>
<dbReference type="Proteomes" id="UP001185069">
    <property type="component" value="Unassembled WGS sequence"/>
</dbReference>
<accession>A0ABU1J813</accession>
<feature type="transmembrane region" description="Helical" evidence="1">
    <location>
        <begin position="214"/>
        <end position="236"/>
    </location>
</feature>
<comment type="caution">
    <text evidence="2">The sequence shown here is derived from an EMBL/GenBank/DDBJ whole genome shotgun (WGS) entry which is preliminary data.</text>
</comment>
<feature type="transmembrane region" description="Helical" evidence="1">
    <location>
        <begin position="35"/>
        <end position="58"/>
    </location>
</feature>
<feature type="transmembrane region" description="Helical" evidence="1">
    <location>
        <begin position="468"/>
        <end position="491"/>
    </location>
</feature>
<feature type="transmembrane region" description="Helical" evidence="1">
    <location>
        <begin position="248"/>
        <end position="270"/>
    </location>
</feature>
<reference evidence="2 3" key="1">
    <citation type="submission" date="2023-07" db="EMBL/GenBank/DDBJ databases">
        <title>Sequencing the genomes of 1000 actinobacteria strains.</title>
        <authorList>
            <person name="Klenk H.-P."/>
        </authorList>
    </citation>
    <scope>NUCLEOTIDE SEQUENCE [LARGE SCALE GENOMIC DNA]</scope>
    <source>
        <strain evidence="2 3">DSM 14555</strain>
    </source>
</reference>
<keyword evidence="1" id="KW-1133">Transmembrane helix</keyword>
<feature type="transmembrane region" description="Helical" evidence="1">
    <location>
        <begin position="64"/>
        <end position="84"/>
    </location>
</feature>
<keyword evidence="1" id="KW-0472">Membrane</keyword>
<dbReference type="InterPro" id="IPR046671">
    <property type="entry name" value="DUF6541"/>
</dbReference>